<feature type="compositionally biased region" description="Basic and acidic residues" evidence="1">
    <location>
        <begin position="94"/>
        <end position="107"/>
    </location>
</feature>
<feature type="region of interest" description="Disordered" evidence="1">
    <location>
        <begin position="396"/>
        <end position="504"/>
    </location>
</feature>
<reference evidence="3" key="1">
    <citation type="journal article" date="2013" name="Nature">
        <title>Draft genome of the wheat A-genome progenitor Triticum urartu.</title>
        <authorList>
            <person name="Ling H.Q."/>
            <person name="Zhao S."/>
            <person name="Liu D."/>
            <person name="Wang J."/>
            <person name="Sun H."/>
            <person name="Zhang C."/>
            <person name="Fan H."/>
            <person name="Li D."/>
            <person name="Dong L."/>
            <person name="Tao Y."/>
            <person name="Gao C."/>
            <person name="Wu H."/>
            <person name="Li Y."/>
            <person name="Cui Y."/>
            <person name="Guo X."/>
            <person name="Zheng S."/>
            <person name="Wang B."/>
            <person name="Yu K."/>
            <person name="Liang Q."/>
            <person name="Yang W."/>
            <person name="Lou X."/>
            <person name="Chen J."/>
            <person name="Feng M."/>
            <person name="Jian J."/>
            <person name="Zhang X."/>
            <person name="Luo G."/>
            <person name="Jiang Y."/>
            <person name="Liu J."/>
            <person name="Wang Z."/>
            <person name="Sha Y."/>
            <person name="Zhang B."/>
            <person name="Wu H."/>
            <person name="Tang D."/>
            <person name="Shen Q."/>
            <person name="Xue P."/>
            <person name="Zou S."/>
            <person name="Wang X."/>
            <person name="Liu X."/>
            <person name="Wang F."/>
            <person name="Yang Y."/>
            <person name="An X."/>
            <person name="Dong Z."/>
            <person name="Zhang K."/>
            <person name="Zhang X."/>
            <person name="Luo M.C."/>
            <person name="Dvorak J."/>
            <person name="Tong Y."/>
            <person name="Wang J."/>
            <person name="Yang H."/>
            <person name="Li Z."/>
            <person name="Wang D."/>
            <person name="Zhang A."/>
            <person name="Wang J."/>
        </authorList>
    </citation>
    <scope>NUCLEOTIDE SEQUENCE</scope>
    <source>
        <strain evidence="3">cv. G1812</strain>
    </source>
</reference>
<feature type="compositionally biased region" description="Basic and acidic residues" evidence="1">
    <location>
        <begin position="72"/>
        <end position="85"/>
    </location>
</feature>
<feature type="region of interest" description="Disordered" evidence="1">
    <location>
        <begin position="217"/>
        <end position="246"/>
    </location>
</feature>
<name>A0A8R7QYZ3_TRIUA</name>
<evidence type="ECO:0000313" key="3">
    <source>
        <dbReference type="Proteomes" id="UP000015106"/>
    </source>
</evidence>
<feature type="compositionally biased region" description="Acidic residues" evidence="1">
    <location>
        <begin position="441"/>
        <end position="454"/>
    </location>
</feature>
<dbReference type="EnsemblPlants" id="TuG1812G0700001100.01.T01">
    <property type="protein sequence ID" value="TuG1812G0700001100.01.T01"/>
    <property type="gene ID" value="TuG1812G0700001100.01"/>
</dbReference>
<accession>A0A8R7QYZ3</accession>
<evidence type="ECO:0000256" key="1">
    <source>
        <dbReference type="SAM" id="MobiDB-lite"/>
    </source>
</evidence>
<proteinExistence type="predicted"/>
<reference evidence="2" key="2">
    <citation type="submission" date="2018-03" db="EMBL/GenBank/DDBJ databases">
        <title>The Triticum urartu genome reveals the dynamic nature of wheat genome evolution.</title>
        <authorList>
            <person name="Ling H."/>
            <person name="Ma B."/>
            <person name="Shi X."/>
            <person name="Liu H."/>
            <person name="Dong L."/>
            <person name="Sun H."/>
            <person name="Cao Y."/>
            <person name="Gao Q."/>
            <person name="Zheng S."/>
            <person name="Li Y."/>
            <person name="Yu Y."/>
            <person name="Du H."/>
            <person name="Qi M."/>
            <person name="Li Y."/>
            <person name="Yu H."/>
            <person name="Cui Y."/>
            <person name="Wang N."/>
            <person name="Chen C."/>
            <person name="Wu H."/>
            <person name="Zhao Y."/>
            <person name="Zhang J."/>
            <person name="Li Y."/>
            <person name="Zhou W."/>
            <person name="Zhang B."/>
            <person name="Hu W."/>
            <person name="Eijk M."/>
            <person name="Tang J."/>
            <person name="Witsenboer H."/>
            <person name="Zhao S."/>
            <person name="Li Z."/>
            <person name="Zhang A."/>
            <person name="Wang D."/>
            <person name="Liang C."/>
        </authorList>
    </citation>
    <scope>NUCLEOTIDE SEQUENCE [LARGE SCALE GENOMIC DNA]</scope>
    <source>
        <strain evidence="2">cv. G1812</strain>
    </source>
</reference>
<feature type="compositionally biased region" description="Basic and acidic residues" evidence="1">
    <location>
        <begin position="221"/>
        <end position="238"/>
    </location>
</feature>
<feature type="compositionally biased region" description="Basic residues" evidence="1">
    <location>
        <begin position="108"/>
        <end position="120"/>
    </location>
</feature>
<feature type="compositionally biased region" description="Basic and acidic residues" evidence="1">
    <location>
        <begin position="455"/>
        <end position="478"/>
    </location>
</feature>
<reference evidence="2" key="3">
    <citation type="submission" date="2022-06" db="UniProtKB">
        <authorList>
            <consortium name="EnsemblPlants"/>
        </authorList>
    </citation>
    <scope>IDENTIFICATION</scope>
</reference>
<protein>
    <submittedName>
        <fullName evidence="2">Uncharacterized protein</fullName>
    </submittedName>
</protein>
<dbReference type="Proteomes" id="UP000015106">
    <property type="component" value="Chromosome 7"/>
</dbReference>
<feature type="compositionally biased region" description="Basic and acidic residues" evidence="1">
    <location>
        <begin position="417"/>
        <end position="440"/>
    </location>
</feature>
<dbReference type="Gramene" id="TuG1812G0700001100.01.T01">
    <property type="protein sequence ID" value="TuG1812G0700001100.01.T01"/>
    <property type="gene ID" value="TuG1812G0700001100.01"/>
</dbReference>
<feature type="region of interest" description="Disordered" evidence="1">
    <location>
        <begin position="313"/>
        <end position="374"/>
    </location>
</feature>
<organism evidence="2 3">
    <name type="scientific">Triticum urartu</name>
    <name type="common">Red wild einkorn</name>
    <name type="synonym">Crithodium urartu</name>
    <dbReference type="NCBI Taxonomy" id="4572"/>
    <lineage>
        <taxon>Eukaryota</taxon>
        <taxon>Viridiplantae</taxon>
        <taxon>Streptophyta</taxon>
        <taxon>Embryophyta</taxon>
        <taxon>Tracheophyta</taxon>
        <taxon>Spermatophyta</taxon>
        <taxon>Magnoliopsida</taxon>
        <taxon>Liliopsida</taxon>
        <taxon>Poales</taxon>
        <taxon>Poaceae</taxon>
        <taxon>BOP clade</taxon>
        <taxon>Pooideae</taxon>
        <taxon>Triticodae</taxon>
        <taxon>Triticeae</taxon>
        <taxon>Triticinae</taxon>
        <taxon>Triticum</taxon>
    </lineage>
</organism>
<feature type="region of interest" description="Disordered" evidence="1">
    <location>
        <begin position="29"/>
        <end position="120"/>
    </location>
</feature>
<evidence type="ECO:0000313" key="2">
    <source>
        <dbReference type="EnsemblPlants" id="TuG1812G0700001100.01.T01"/>
    </source>
</evidence>
<keyword evidence="3" id="KW-1185">Reference proteome</keyword>
<feature type="compositionally biased region" description="Basic and acidic residues" evidence="1">
    <location>
        <begin position="338"/>
        <end position="362"/>
    </location>
</feature>
<dbReference type="AlphaFoldDB" id="A0A8R7QYZ3"/>
<sequence length="504" mass="54262">IYFNYSRPRSSHAAHGVLRRLGGRQLAAAARDETEPLGGGRFEHGLRVGVHGVGEPRPHPGGDQPRPVSRGAPDHCHGRRPEPPRPHPRHHQPRRAEPKVALHPERHERRHHQRRAARAQPHRLRPLAALRKHPLVRFHPVHQLLVPLLPEHLGDCRGGHRRHVGERGGAHRVHDRLPGRVGDDVAKVVVDVGLVVFGGVEAPAAVDEPRHAAVRVGAAHGRGEQLPDVRGEGLEPRDPAGGAAGRPAEAVDVCGVHDVVAAHEGRGKEGVGEGAGVVAHELGVQRRAVPRRRAGPEEGGAVVVGLPREAARDEHLGPGVGQRGEPVAVDEQVVGAPGEREPTAREPDELQRQREPPLERQLDAPQRGAGVGKVHVRERRVGVRDHELGPFVAADDVRHAGGGAGHDAAGEGVEAGEEGRERGARGRGHGREARGGRRVDGDEEDVEGAEDEVQVGDREHRRESPRRVGGLDERPREDLDGETLGRRHPGCARPHAAQGGATRR</sequence>